<gene>
    <name evidence="1" type="ORF">A5648_16975</name>
</gene>
<dbReference type="Proteomes" id="UP000093759">
    <property type="component" value="Unassembled WGS sequence"/>
</dbReference>
<reference evidence="2" key="1">
    <citation type="submission" date="2016-06" db="EMBL/GenBank/DDBJ databases">
        <authorList>
            <person name="Sutton G."/>
            <person name="Brinkac L."/>
            <person name="Sanka R."/>
            <person name="Adams M."/>
            <person name="Lau E."/>
            <person name="Garcia-Basteiro A."/>
            <person name="Lopez-Varela E."/>
            <person name="Palencia S."/>
        </authorList>
    </citation>
    <scope>NUCLEOTIDE SEQUENCE [LARGE SCALE GENOMIC DNA]</scope>
    <source>
        <strain evidence="2">1274684.2</strain>
    </source>
</reference>
<dbReference type="EMBL" id="LZMF01000020">
    <property type="protein sequence ID" value="OBK90567.1"/>
    <property type="molecule type" value="Genomic_DNA"/>
</dbReference>
<evidence type="ECO:0000313" key="2">
    <source>
        <dbReference type="Proteomes" id="UP000093759"/>
    </source>
</evidence>
<organism evidence="1 2">
    <name type="scientific">Mycolicibacter sinensis (strain JDM601)</name>
    <name type="common">Mycobacterium sinense</name>
    <dbReference type="NCBI Taxonomy" id="875328"/>
    <lineage>
        <taxon>Bacteria</taxon>
        <taxon>Bacillati</taxon>
        <taxon>Actinomycetota</taxon>
        <taxon>Actinomycetes</taxon>
        <taxon>Mycobacteriales</taxon>
        <taxon>Mycobacteriaceae</taxon>
        <taxon>Mycolicibacter</taxon>
    </lineage>
</organism>
<evidence type="ECO:0000313" key="1">
    <source>
        <dbReference type="EMBL" id="OBK90567.1"/>
    </source>
</evidence>
<comment type="caution">
    <text evidence="1">The sequence shown here is derived from an EMBL/GenBank/DDBJ whole genome shotgun (WGS) entry which is preliminary data.</text>
</comment>
<dbReference type="AlphaFoldDB" id="A0A1A3U7E0"/>
<name>A0A1A3U7E0_MYCSD</name>
<dbReference type="RefSeq" id="WP_065023228.1">
    <property type="nucleotide sequence ID" value="NZ_LZMF01000020.1"/>
</dbReference>
<proteinExistence type="predicted"/>
<evidence type="ECO:0008006" key="3">
    <source>
        <dbReference type="Google" id="ProtNLM"/>
    </source>
</evidence>
<sequence length="326" mass="35630">MKTLEWWYDLEPGFLAHTDVLQNSFPTRVAGRDAVVHPPGVPKGAMAWAGSVLGPPQFGYTAQSPPDAQWGWLDSFTAKNEEIVAIKRLVLTSPVDPDVEDVQQIAEHVVAATDTWWSAISAWVEIITGQHLTHVGHHKPDVVGNPTSIWLVAEDGFQSAPVTIPTVYRMQLSPLNLVDSAMLRSAALLADPGPPLAWTLLRDARSLKNVRQYRRAVIDSATAADVAVTQLLDDQLSIHNPQDRPKILKESRMLGSKLHQLSKVGTSLPQSFQDKLVDKRNVAVHEGASITDSECGDAIAEAASVVELAFPLPTPPGTDQQLHRLW</sequence>
<accession>A0A1A3U7E0</accession>
<protein>
    <recommendedName>
        <fullName evidence="3">Apea-like HEPN domain-containing protein</fullName>
    </recommendedName>
</protein>